<evidence type="ECO:0000256" key="5">
    <source>
        <dbReference type="RuleBase" id="RU003512"/>
    </source>
</evidence>
<keyword evidence="4" id="KW-0732">Signal</keyword>
<keyword evidence="2 5" id="KW-0813">Transport</keyword>
<dbReference type="Gene3D" id="3.40.50.1980">
    <property type="entry name" value="Nitrogenase molybdenum iron protein domain"/>
    <property type="match status" value="2"/>
</dbReference>
<dbReference type="PRINTS" id="PR00690">
    <property type="entry name" value="ADHESNFAMILY"/>
</dbReference>
<dbReference type="PANTHER" id="PTHR42953">
    <property type="entry name" value="HIGH-AFFINITY ZINC UPTAKE SYSTEM PROTEIN ZNUA-RELATED"/>
    <property type="match status" value="1"/>
</dbReference>
<evidence type="ECO:0000256" key="2">
    <source>
        <dbReference type="ARBA" id="ARBA00022448"/>
    </source>
</evidence>
<evidence type="ECO:0000256" key="3">
    <source>
        <dbReference type="ARBA" id="ARBA00022723"/>
    </source>
</evidence>
<organism evidence="6 7">
    <name type="scientific">Pseudonocardia sediminis</name>
    <dbReference type="NCBI Taxonomy" id="1397368"/>
    <lineage>
        <taxon>Bacteria</taxon>
        <taxon>Bacillati</taxon>
        <taxon>Actinomycetota</taxon>
        <taxon>Actinomycetes</taxon>
        <taxon>Pseudonocardiales</taxon>
        <taxon>Pseudonocardiaceae</taxon>
        <taxon>Pseudonocardia</taxon>
    </lineage>
</organism>
<dbReference type="AlphaFoldDB" id="A0A4Q7UYL8"/>
<dbReference type="Pfam" id="PF01297">
    <property type="entry name" value="ZnuA"/>
    <property type="match status" value="1"/>
</dbReference>
<proteinExistence type="inferred from homology"/>
<dbReference type="PRINTS" id="PR00691">
    <property type="entry name" value="ADHESINB"/>
</dbReference>
<sequence length="312" mass="33248">MTNSRWRVWRSTTLFTSTLGVVLLIAGCGTGGTGAADGPPKVLTTFTVIADMAQRVAGDRLVVESITKPGSEIHEYEPTPDDLIRAQDADLVLDNGLGLERWFERFVDRTGARTATLSDGVAPIPIAVGNYQGQPNPHAWMSPQAGEIYVRNIATALSDLDPPNAGVYRANADAYAAELRGVGEQLRRELAALPADQRALVTCEGAFSYLARDAGLAEGYLWPVNADAEGTPQQIAATVGFVRERGVPAVFCESTVNDGAQRQVARETGVRMGPQLYVDSLSQADGPVPTYLDLLTHDARAIVTGLTGRSPA</sequence>
<dbReference type="InterPro" id="IPR050492">
    <property type="entry name" value="Bact_metal-bind_prot9"/>
</dbReference>
<dbReference type="CDD" id="cd01137">
    <property type="entry name" value="PsaA"/>
    <property type="match status" value="1"/>
</dbReference>
<dbReference type="GO" id="GO:0030313">
    <property type="term" value="C:cell envelope"/>
    <property type="evidence" value="ECO:0007669"/>
    <property type="project" value="UniProtKB-SubCell"/>
</dbReference>
<keyword evidence="3" id="KW-0479">Metal-binding</keyword>
<dbReference type="GO" id="GO:0046872">
    <property type="term" value="F:metal ion binding"/>
    <property type="evidence" value="ECO:0007669"/>
    <property type="project" value="UniProtKB-KW"/>
</dbReference>
<gene>
    <name evidence="6" type="ORF">EV383_4127</name>
</gene>
<evidence type="ECO:0000256" key="4">
    <source>
        <dbReference type="ARBA" id="ARBA00022729"/>
    </source>
</evidence>
<evidence type="ECO:0000256" key="1">
    <source>
        <dbReference type="ARBA" id="ARBA00004196"/>
    </source>
</evidence>
<evidence type="ECO:0000313" key="7">
    <source>
        <dbReference type="Proteomes" id="UP000291591"/>
    </source>
</evidence>
<dbReference type="InterPro" id="IPR006128">
    <property type="entry name" value="Lipoprotein_PsaA-like"/>
</dbReference>
<dbReference type="PROSITE" id="PS51257">
    <property type="entry name" value="PROKAR_LIPOPROTEIN"/>
    <property type="match status" value="1"/>
</dbReference>
<keyword evidence="7" id="KW-1185">Reference proteome</keyword>
<dbReference type="Proteomes" id="UP000291591">
    <property type="component" value="Unassembled WGS sequence"/>
</dbReference>
<dbReference type="InterPro" id="IPR006129">
    <property type="entry name" value="AdhesinB"/>
</dbReference>
<dbReference type="OrthoDB" id="9810636at2"/>
<protein>
    <submittedName>
        <fullName evidence="6">Manganese transport system substrate-binding protein</fullName>
    </submittedName>
</protein>
<dbReference type="GO" id="GO:0030001">
    <property type="term" value="P:metal ion transport"/>
    <property type="evidence" value="ECO:0007669"/>
    <property type="project" value="InterPro"/>
</dbReference>
<comment type="similarity">
    <text evidence="5">Belongs to the bacterial solute-binding protein 9 family.</text>
</comment>
<reference evidence="6 7" key="1">
    <citation type="submission" date="2019-02" db="EMBL/GenBank/DDBJ databases">
        <title>Sequencing the genomes of 1000 actinobacteria strains.</title>
        <authorList>
            <person name="Klenk H.-P."/>
        </authorList>
    </citation>
    <scope>NUCLEOTIDE SEQUENCE [LARGE SCALE GENOMIC DNA]</scope>
    <source>
        <strain evidence="6 7">DSM 45779</strain>
    </source>
</reference>
<dbReference type="SUPFAM" id="SSF53807">
    <property type="entry name" value="Helical backbone' metal receptor"/>
    <property type="match status" value="1"/>
</dbReference>
<comment type="subcellular location">
    <subcellularLocation>
        <location evidence="1">Cell envelope</location>
    </subcellularLocation>
</comment>
<dbReference type="PANTHER" id="PTHR42953:SF1">
    <property type="entry name" value="METAL-BINDING PROTEIN HI_0362-RELATED"/>
    <property type="match status" value="1"/>
</dbReference>
<name>A0A4Q7UYL8_PSEST</name>
<evidence type="ECO:0000313" key="6">
    <source>
        <dbReference type="EMBL" id="RZT87217.1"/>
    </source>
</evidence>
<comment type="caution">
    <text evidence="6">The sequence shown here is derived from an EMBL/GenBank/DDBJ whole genome shotgun (WGS) entry which is preliminary data.</text>
</comment>
<dbReference type="InterPro" id="IPR006127">
    <property type="entry name" value="ZnuA-like"/>
</dbReference>
<dbReference type="EMBL" id="SHKL01000001">
    <property type="protein sequence ID" value="RZT87217.1"/>
    <property type="molecule type" value="Genomic_DNA"/>
</dbReference>
<dbReference type="GO" id="GO:0007155">
    <property type="term" value="P:cell adhesion"/>
    <property type="evidence" value="ECO:0007669"/>
    <property type="project" value="InterPro"/>
</dbReference>
<accession>A0A4Q7UYL8</accession>